<dbReference type="Proteomes" id="UP000758603">
    <property type="component" value="Unassembled WGS sequence"/>
</dbReference>
<gene>
    <name evidence="9" type="ORF">BKA67DRAFT_527374</name>
</gene>
<evidence type="ECO:0000313" key="10">
    <source>
        <dbReference type="Proteomes" id="UP000758603"/>
    </source>
</evidence>
<dbReference type="AlphaFoldDB" id="A0A9P8RKN4"/>
<comment type="caution">
    <text evidence="9">The sequence shown here is derived from an EMBL/GenBank/DDBJ whole genome shotgun (WGS) entry which is preliminary data.</text>
</comment>
<reference evidence="9" key="1">
    <citation type="journal article" date="2021" name="Nat. Commun.">
        <title>Genetic determinants of endophytism in the Arabidopsis root mycobiome.</title>
        <authorList>
            <person name="Mesny F."/>
            <person name="Miyauchi S."/>
            <person name="Thiergart T."/>
            <person name="Pickel B."/>
            <person name="Atanasova L."/>
            <person name="Karlsson M."/>
            <person name="Huettel B."/>
            <person name="Barry K.W."/>
            <person name="Haridas S."/>
            <person name="Chen C."/>
            <person name="Bauer D."/>
            <person name="Andreopoulos W."/>
            <person name="Pangilinan J."/>
            <person name="LaButti K."/>
            <person name="Riley R."/>
            <person name="Lipzen A."/>
            <person name="Clum A."/>
            <person name="Drula E."/>
            <person name="Henrissat B."/>
            <person name="Kohler A."/>
            <person name="Grigoriev I.V."/>
            <person name="Martin F.M."/>
            <person name="Hacquard S."/>
        </authorList>
    </citation>
    <scope>NUCLEOTIDE SEQUENCE</scope>
    <source>
        <strain evidence="9">MPI-SDFR-AT-0073</strain>
    </source>
</reference>
<feature type="region of interest" description="Disordered" evidence="6">
    <location>
        <begin position="276"/>
        <end position="356"/>
    </location>
</feature>
<dbReference type="PANTHER" id="PTHR33048:SF21">
    <property type="entry name" value="INTEGRAL MEMBRANE PROTEIN"/>
    <property type="match status" value="1"/>
</dbReference>
<evidence type="ECO:0000256" key="3">
    <source>
        <dbReference type="ARBA" id="ARBA00022989"/>
    </source>
</evidence>
<evidence type="ECO:0000256" key="5">
    <source>
        <dbReference type="ARBA" id="ARBA00038359"/>
    </source>
</evidence>
<dbReference type="Pfam" id="PF20684">
    <property type="entry name" value="Fung_rhodopsin"/>
    <property type="match status" value="1"/>
</dbReference>
<feature type="transmembrane region" description="Helical" evidence="7">
    <location>
        <begin position="234"/>
        <end position="255"/>
    </location>
</feature>
<protein>
    <recommendedName>
        <fullName evidence="8">Rhodopsin domain-containing protein</fullName>
    </recommendedName>
</protein>
<dbReference type="InterPro" id="IPR052337">
    <property type="entry name" value="SAT4-like"/>
</dbReference>
<feature type="transmembrane region" description="Helical" evidence="7">
    <location>
        <begin position="44"/>
        <end position="68"/>
    </location>
</feature>
<feature type="domain" description="Rhodopsin" evidence="8">
    <location>
        <begin position="28"/>
        <end position="266"/>
    </location>
</feature>
<name>A0A9P8RKN4_9PEZI</name>
<keyword evidence="3 7" id="KW-1133">Transmembrane helix</keyword>
<evidence type="ECO:0000256" key="1">
    <source>
        <dbReference type="ARBA" id="ARBA00004141"/>
    </source>
</evidence>
<dbReference type="RefSeq" id="XP_045951544.1">
    <property type="nucleotide sequence ID" value="XM_046098847.1"/>
</dbReference>
<evidence type="ECO:0000256" key="4">
    <source>
        <dbReference type="ARBA" id="ARBA00023136"/>
    </source>
</evidence>
<feature type="transmembrane region" description="Helical" evidence="7">
    <location>
        <begin position="204"/>
        <end position="222"/>
    </location>
</feature>
<evidence type="ECO:0000256" key="2">
    <source>
        <dbReference type="ARBA" id="ARBA00022692"/>
    </source>
</evidence>
<evidence type="ECO:0000313" key="9">
    <source>
        <dbReference type="EMBL" id="KAH6645030.1"/>
    </source>
</evidence>
<dbReference type="InterPro" id="IPR049326">
    <property type="entry name" value="Rhodopsin_dom_fungi"/>
</dbReference>
<feature type="transmembrane region" description="Helical" evidence="7">
    <location>
        <begin position="88"/>
        <end position="112"/>
    </location>
</feature>
<dbReference type="EMBL" id="JAGPXC010000012">
    <property type="protein sequence ID" value="KAH6645030.1"/>
    <property type="molecule type" value="Genomic_DNA"/>
</dbReference>
<sequence>MTDPKGDGTILLYVTIVMLTLSWVVVIARLGVRRWINAFGTDDWLMCIGLVLYTVTASLVIVCCYYGAGQKRADLEPKVIMQGTKLFFIAEFFYASCTVPIKCSICVCLLRIADARRRFVWTLWVIMGMTAIASVIFIIAIGNLCHPITTLWGETTYGVCNMSLNSNVSFFFSAVSIVTDWSLAILPGVLLWNVQMKGKVKLSVAVMLGLAAFASCATIVRLRFLTLYDDINEFMFSTGAIGLWSVVEEGIGIIAGSMPALRPLLNLPVFGRSTNRSNPNQLSAGHSRLTPNPMHRLDDQANEGVKMDTFRTATTTESGRSRTKPRGSSDDDGDSQKNILKETQWTVTAESTSASDDWARQQVLGWNNRKF</sequence>
<evidence type="ECO:0000259" key="8">
    <source>
        <dbReference type="Pfam" id="PF20684"/>
    </source>
</evidence>
<dbReference type="OrthoDB" id="3897607at2759"/>
<comment type="subcellular location">
    <subcellularLocation>
        <location evidence="1">Membrane</location>
        <topology evidence="1">Multi-pass membrane protein</topology>
    </subcellularLocation>
</comment>
<comment type="similarity">
    <text evidence="5">Belongs to the SAT4 family.</text>
</comment>
<proteinExistence type="inferred from homology"/>
<feature type="transmembrane region" description="Helical" evidence="7">
    <location>
        <begin position="170"/>
        <end position="192"/>
    </location>
</feature>
<feature type="transmembrane region" description="Helical" evidence="7">
    <location>
        <begin position="12"/>
        <end position="32"/>
    </location>
</feature>
<keyword evidence="2 7" id="KW-0812">Transmembrane</keyword>
<organism evidence="9 10">
    <name type="scientific">Truncatella angustata</name>
    <dbReference type="NCBI Taxonomy" id="152316"/>
    <lineage>
        <taxon>Eukaryota</taxon>
        <taxon>Fungi</taxon>
        <taxon>Dikarya</taxon>
        <taxon>Ascomycota</taxon>
        <taxon>Pezizomycotina</taxon>
        <taxon>Sordariomycetes</taxon>
        <taxon>Xylariomycetidae</taxon>
        <taxon>Amphisphaeriales</taxon>
        <taxon>Sporocadaceae</taxon>
        <taxon>Truncatella</taxon>
    </lineage>
</organism>
<feature type="transmembrane region" description="Helical" evidence="7">
    <location>
        <begin position="119"/>
        <end position="142"/>
    </location>
</feature>
<evidence type="ECO:0000256" key="6">
    <source>
        <dbReference type="SAM" id="MobiDB-lite"/>
    </source>
</evidence>
<dbReference type="GeneID" id="70127739"/>
<dbReference type="PANTHER" id="PTHR33048">
    <property type="entry name" value="PTH11-LIKE INTEGRAL MEMBRANE PROTEIN (AFU_ORTHOLOGUE AFUA_5G11245)"/>
    <property type="match status" value="1"/>
</dbReference>
<evidence type="ECO:0000256" key="7">
    <source>
        <dbReference type="SAM" id="Phobius"/>
    </source>
</evidence>
<feature type="compositionally biased region" description="Polar residues" evidence="6">
    <location>
        <begin position="336"/>
        <end position="355"/>
    </location>
</feature>
<feature type="compositionally biased region" description="Basic and acidic residues" evidence="6">
    <location>
        <begin position="295"/>
        <end position="309"/>
    </location>
</feature>
<keyword evidence="4 7" id="KW-0472">Membrane</keyword>
<dbReference type="GO" id="GO:0016020">
    <property type="term" value="C:membrane"/>
    <property type="evidence" value="ECO:0007669"/>
    <property type="project" value="UniProtKB-SubCell"/>
</dbReference>
<accession>A0A9P8RKN4</accession>
<keyword evidence="10" id="KW-1185">Reference proteome</keyword>